<feature type="region of interest" description="Disordered" evidence="1">
    <location>
        <begin position="102"/>
        <end position="121"/>
    </location>
</feature>
<comment type="caution">
    <text evidence="2">The sequence shown here is derived from an EMBL/GenBank/DDBJ whole genome shotgun (WGS) entry which is preliminary data.</text>
</comment>
<evidence type="ECO:0000256" key="1">
    <source>
        <dbReference type="SAM" id="MobiDB-lite"/>
    </source>
</evidence>
<sequence length="121" mass="12842">MRPKSMLRRGAPRPAPRPSACGACLQRGSPVALAQGLLPSWYGSGLGLVPCVVTASPRSGHHVPLPFRPDPCRCSCVPVQGPLTSHWRCRARAPSLLRLGTPVPPSARRCSTRARPGPGPR</sequence>
<evidence type="ECO:0000313" key="3">
    <source>
        <dbReference type="Proteomes" id="UP001066276"/>
    </source>
</evidence>
<organism evidence="2 3">
    <name type="scientific">Pleurodeles waltl</name>
    <name type="common">Iberian ribbed newt</name>
    <dbReference type="NCBI Taxonomy" id="8319"/>
    <lineage>
        <taxon>Eukaryota</taxon>
        <taxon>Metazoa</taxon>
        <taxon>Chordata</taxon>
        <taxon>Craniata</taxon>
        <taxon>Vertebrata</taxon>
        <taxon>Euteleostomi</taxon>
        <taxon>Amphibia</taxon>
        <taxon>Batrachia</taxon>
        <taxon>Caudata</taxon>
        <taxon>Salamandroidea</taxon>
        <taxon>Salamandridae</taxon>
        <taxon>Pleurodelinae</taxon>
        <taxon>Pleurodeles</taxon>
    </lineage>
</organism>
<dbReference type="AlphaFoldDB" id="A0AAV7KT68"/>
<dbReference type="Proteomes" id="UP001066276">
    <property type="component" value="Chromosome 12"/>
</dbReference>
<gene>
    <name evidence="2" type="ORF">NDU88_001919</name>
</gene>
<protein>
    <submittedName>
        <fullName evidence="2">Uncharacterized protein</fullName>
    </submittedName>
</protein>
<keyword evidence="3" id="KW-1185">Reference proteome</keyword>
<accession>A0AAV7KT68</accession>
<evidence type="ECO:0000313" key="2">
    <source>
        <dbReference type="EMBL" id="KAJ1081744.1"/>
    </source>
</evidence>
<dbReference type="EMBL" id="JANPWB010000016">
    <property type="protein sequence ID" value="KAJ1081744.1"/>
    <property type="molecule type" value="Genomic_DNA"/>
</dbReference>
<reference evidence="2" key="1">
    <citation type="journal article" date="2022" name="bioRxiv">
        <title>Sequencing and chromosome-scale assembly of the giantPleurodeles waltlgenome.</title>
        <authorList>
            <person name="Brown T."/>
            <person name="Elewa A."/>
            <person name="Iarovenko S."/>
            <person name="Subramanian E."/>
            <person name="Araus A.J."/>
            <person name="Petzold A."/>
            <person name="Susuki M."/>
            <person name="Suzuki K.-i.T."/>
            <person name="Hayashi T."/>
            <person name="Toyoda A."/>
            <person name="Oliveira C."/>
            <person name="Osipova E."/>
            <person name="Leigh N.D."/>
            <person name="Simon A."/>
            <person name="Yun M.H."/>
        </authorList>
    </citation>
    <scope>NUCLEOTIDE SEQUENCE</scope>
    <source>
        <strain evidence="2">20211129_DDA</strain>
        <tissue evidence="2">Liver</tissue>
    </source>
</reference>
<proteinExistence type="predicted"/>
<name>A0AAV7KT68_PLEWA</name>